<comment type="caution">
    <text evidence="2">The sequence shown here is derived from an EMBL/GenBank/DDBJ whole genome shotgun (WGS) entry which is preliminary data.</text>
</comment>
<evidence type="ECO:0000256" key="1">
    <source>
        <dbReference type="SAM" id="SignalP"/>
    </source>
</evidence>
<dbReference type="AlphaFoldDB" id="A0A2W5QI16"/>
<proteinExistence type="predicted"/>
<reference evidence="2 3" key="1">
    <citation type="submission" date="2017-08" db="EMBL/GenBank/DDBJ databases">
        <title>Infants hospitalized years apart are colonized by the same room-sourced microbial strains.</title>
        <authorList>
            <person name="Brooks B."/>
            <person name="Olm M.R."/>
            <person name="Firek B.A."/>
            <person name="Baker R."/>
            <person name="Thomas B.C."/>
            <person name="Morowitz M.J."/>
            <person name="Banfield J.F."/>
        </authorList>
    </citation>
    <scope>NUCLEOTIDE SEQUENCE [LARGE SCALE GENOMIC DNA]</scope>
    <source>
        <strain evidence="2">S2_005_003_R2_41</strain>
    </source>
</reference>
<dbReference type="EMBL" id="QFPP01000046">
    <property type="protein sequence ID" value="PZQ76674.1"/>
    <property type="molecule type" value="Genomic_DNA"/>
</dbReference>
<dbReference type="Proteomes" id="UP000249135">
    <property type="component" value="Unassembled WGS sequence"/>
</dbReference>
<organism evidence="2 3">
    <name type="scientific">Variovorax paradoxus</name>
    <dbReference type="NCBI Taxonomy" id="34073"/>
    <lineage>
        <taxon>Bacteria</taxon>
        <taxon>Pseudomonadati</taxon>
        <taxon>Pseudomonadota</taxon>
        <taxon>Betaproteobacteria</taxon>
        <taxon>Burkholderiales</taxon>
        <taxon>Comamonadaceae</taxon>
        <taxon>Variovorax</taxon>
    </lineage>
</organism>
<evidence type="ECO:0000313" key="3">
    <source>
        <dbReference type="Proteomes" id="UP000249135"/>
    </source>
</evidence>
<evidence type="ECO:0000313" key="2">
    <source>
        <dbReference type="EMBL" id="PZQ76674.1"/>
    </source>
</evidence>
<feature type="signal peptide" evidence="1">
    <location>
        <begin position="1"/>
        <end position="20"/>
    </location>
</feature>
<protein>
    <submittedName>
        <fullName evidence="2">Uncharacterized protein</fullName>
    </submittedName>
</protein>
<keyword evidence="1" id="KW-0732">Signal</keyword>
<name>A0A2W5QI16_VARPD</name>
<accession>A0A2W5QI16</accession>
<sequence>MKSAWIALGLCLPLACAAQAPNPWDGKWKVDFRTERGTPRDGTVTVAGDAGTWDLNVVQRNDPCAGRAYPIEVQVATADQLVFKVARSKTLAGCQDNTMRLKANGTSTLEGTLFNQPFVLTRMN</sequence>
<feature type="chain" id="PRO_5015996982" evidence="1">
    <location>
        <begin position="21"/>
        <end position="124"/>
    </location>
</feature>
<gene>
    <name evidence="2" type="ORF">DI563_06385</name>
</gene>